<keyword evidence="7" id="KW-0479">Metal-binding</keyword>
<evidence type="ECO:0000256" key="9">
    <source>
        <dbReference type="ARBA" id="ARBA00022833"/>
    </source>
</evidence>
<dbReference type="Proteomes" id="UP000006201">
    <property type="component" value="Unassembled WGS sequence"/>
</dbReference>
<dbReference type="InterPro" id="IPR050626">
    <property type="entry name" value="Peptidase_M16"/>
</dbReference>
<evidence type="ECO:0000313" key="20">
    <source>
        <dbReference type="Proteomes" id="UP000006201"/>
    </source>
</evidence>
<feature type="domain" description="Peptidase M16 N-terminal" evidence="15">
    <location>
        <begin position="59"/>
        <end position="198"/>
    </location>
</feature>
<evidence type="ECO:0000256" key="6">
    <source>
        <dbReference type="ARBA" id="ARBA00022670"/>
    </source>
</evidence>
<feature type="domain" description="Peptidase M16 middle/third" evidence="17">
    <location>
        <begin position="402"/>
        <end position="680"/>
    </location>
</feature>
<dbReference type="InterPro" id="IPR011765">
    <property type="entry name" value="Pept_M16_N"/>
</dbReference>
<evidence type="ECO:0000259" key="18">
    <source>
        <dbReference type="Pfam" id="PF22456"/>
    </source>
</evidence>
<dbReference type="Gene3D" id="3.30.830.10">
    <property type="entry name" value="Metalloenzyme, LuxS/M16 peptidase-like"/>
    <property type="match status" value="4"/>
</dbReference>
<evidence type="ECO:0000256" key="14">
    <source>
        <dbReference type="RuleBase" id="RU004447"/>
    </source>
</evidence>
<comment type="function">
    <text evidence="2">Endopeptidase that degrades small peptides of less than 7 kDa, such as glucagon and insulin.</text>
</comment>
<dbReference type="InterPro" id="IPR032632">
    <property type="entry name" value="Peptidase_M16_M"/>
</dbReference>
<feature type="domain" description="Peptidase M16 C-terminal" evidence="16">
    <location>
        <begin position="219"/>
        <end position="396"/>
    </location>
</feature>
<keyword evidence="9" id="KW-0862">Zinc</keyword>
<comment type="cofactor">
    <cofactor evidence="1">
        <name>Zn(2+)</name>
        <dbReference type="ChEBI" id="CHEBI:29105"/>
    </cofactor>
</comment>
<dbReference type="AlphaFoldDB" id="A4CE26"/>
<sequence>MEQNKLNLVAVIVATTLGTSFVGCSTLPINVPSAQQEIIKSQNDERQYRYLQLDNGLKIVLVSDLKADKAAASLDVHIGHMADPKGREGLSHFLEHMLFLGTEKYPKVGEYNEFLKENGGWSNAGTGQEHTNYYFEVNEDSFDQALDRFAQFFISPTFDPQYVEREKNAVDSEYTMKIKDDARRIREVLKETSNQAHPASQFSVGNLATLADRKDSLLIDDLKKQYQQYYSASRMALSVVAKEDLDTLEASVRAKFSQVPSNGSVSTPAQEQPFLPEQLGVKINIEPMKDTRTLTLYFPVPTSQQYFKEKPLTLISDLLANEGVGSLYSYLKQQGLIESLNSYYYGPDDFEQFTVAMTLTEAGLAQYDAVTQAMFSYLRLIAEQGLKPLYFDELRAIAKTNFDFQEKYSSANTARSIASQLHYYAPQYVLNSDFIYERFSVELVKKYLAYLTPQNMRQVIVAKGLATDKVQAQYNTPYAIAPLSEQQFALYQADDVKKAFSLPKANPFIATNLTLKALIQDSQLPEVVFERAGFKLWHKQDSEFLVPKASINVQIYSPLAGQDAASRAKNFLYNALLKDSLTEFGYPAKQAGLNYNLWSTNQGMGFGANGYDEKQVDLLLTINQRVRHLTINPAAFELHKNRLIRAWGNAKFNRPYSQGLSVLGEIQRNKVFAPDQLAQALTAVSIKDLEDYIVAFHQQVEIEVLAHGNIQRAESERLAQTLYKLNMTDSAALTRPAKEVRVNISGDALIRELDIDHDDSALIMSYVNPDKSLRTRALYAMLGSVINAPFFKSIRTEQQLGYIVAGRSTSIEELSGLYFLIQSSKVGPVELTRRVEQFFVDFEAQLTALSDAQFADYKDGLLKDLATKDKNLNERTAHYWAEINSRTFSFDSDKQLMAAVEQLKAQDLLPFFKHAVADIKPFVVRSFGKAHRDEVDYQQSLADSSICRGNGCFTGGETQSVLM</sequence>
<comment type="similarity">
    <text evidence="3 14">Belongs to the peptidase M16 family.</text>
</comment>
<dbReference type="InterPro" id="IPR001431">
    <property type="entry name" value="Pept_M16_Zn_BS"/>
</dbReference>
<dbReference type="eggNOG" id="COG1025">
    <property type="taxonomic scope" value="Bacteria"/>
</dbReference>
<dbReference type="GO" id="GO:0004222">
    <property type="term" value="F:metalloendopeptidase activity"/>
    <property type="evidence" value="ECO:0007669"/>
    <property type="project" value="UniProtKB-EC"/>
</dbReference>
<keyword evidence="20" id="KW-1185">Reference proteome</keyword>
<dbReference type="GO" id="GO:0005737">
    <property type="term" value="C:cytoplasm"/>
    <property type="evidence" value="ECO:0007669"/>
    <property type="project" value="UniProtKB-ARBA"/>
</dbReference>
<dbReference type="FunFam" id="3.30.830.10:FF:000012">
    <property type="entry name" value="Protease 3"/>
    <property type="match status" value="1"/>
</dbReference>
<dbReference type="InterPro" id="IPR011249">
    <property type="entry name" value="Metalloenz_LuxS/M16"/>
</dbReference>
<name>A4CE26_9GAMM</name>
<evidence type="ECO:0000256" key="3">
    <source>
        <dbReference type="ARBA" id="ARBA00007261"/>
    </source>
</evidence>
<dbReference type="GO" id="GO:0046872">
    <property type="term" value="F:metal ion binding"/>
    <property type="evidence" value="ECO:0007669"/>
    <property type="project" value="UniProtKB-KW"/>
</dbReference>
<accession>A4CE26</accession>
<comment type="caution">
    <text evidence="19">The sequence shown here is derived from an EMBL/GenBank/DDBJ whole genome shotgun (WGS) entry which is preliminary data.</text>
</comment>
<dbReference type="PROSITE" id="PS51257">
    <property type="entry name" value="PROKAR_LIPOPROTEIN"/>
    <property type="match status" value="1"/>
</dbReference>
<evidence type="ECO:0000256" key="7">
    <source>
        <dbReference type="ARBA" id="ARBA00022723"/>
    </source>
</evidence>
<dbReference type="InterPro" id="IPR054734">
    <property type="entry name" value="PqqF-like_C_4"/>
</dbReference>
<dbReference type="GO" id="GO:0006508">
    <property type="term" value="P:proteolysis"/>
    <property type="evidence" value="ECO:0007669"/>
    <property type="project" value="UniProtKB-KW"/>
</dbReference>
<dbReference type="SUPFAM" id="SSF63411">
    <property type="entry name" value="LuxS/MPP-like metallohydrolase"/>
    <property type="match status" value="4"/>
</dbReference>
<dbReference type="EC" id="3.4.24.55" evidence="4"/>
<gene>
    <name evidence="19" type="ORF">PTD2_06090</name>
</gene>
<evidence type="ECO:0000259" key="16">
    <source>
        <dbReference type="Pfam" id="PF05193"/>
    </source>
</evidence>
<evidence type="ECO:0000256" key="2">
    <source>
        <dbReference type="ARBA" id="ARBA00002184"/>
    </source>
</evidence>
<dbReference type="Pfam" id="PF00675">
    <property type="entry name" value="Peptidase_M16"/>
    <property type="match status" value="1"/>
</dbReference>
<dbReference type="PANTHER" id="PTHR43690:SF18">
    <property type="entry name" value="INSULIN-DEGRADING ENZYME-RELATED"/>
    <property type="match status" value="1"/>
</dbReference>
<dbReference type="MEROPS" id="M16.002"/>
<feature type="domain" description="Coenzyme PQQ synthesis protein F-like C-terminal lobe" evidence="18">
    <location>
        <begin position="781"/>
        <end position="880"/>
    </location>
</feature>
<reference evidence="19 20" key="1">
    <citation type="submission" date="2006-02" db="EMBL/GenBank/DDBJ databases">
        <authorList>
            <person name="Moran M.A."/>
            <person name="Kjelleberg S."/>
            <person name="Egan S."/>
            <person name="Saunders N."/>
            <person name="Thomas T."/>
            <person name="Ferriera S."/>
            <person name="Johnson J."/>
            <person name="Kravitz S."/>
            <person name="Halpern A."/>
            <person name="Remington K."/>
            <person name="Beeson K."/>
            <person name="Tran B."/>
            <person name="Rogers Y.-H."/>
            <person name="Friedman R."/>
            <person name="Venter J.C."/>
        </authorList>
    </citation>
    <scope>NUCLEOTIDE SEQUENCE [LARGE SCALE GENOMIC DNA]</scope>
    <source>
        <strain evidence="19 20">D2</strain>
    </source>
</reference>
<keyword evidence="6" id="KW-0645">Protease</keyword>
<evidence type="ECO:0000256" key="5">
    <source>
        <dbReference type="ARBA" id="ARBA00017565"/>
    </source>
</evidence>
<keyword evidence="10" id="KW-0482">Metalloprotease</keyword>
<keyword evidence="8" id="KW-0378">Hydrolase</keyword>
<evidence type="ECO:0000256" key="13">
    <source>
        <dbReference type="ARBA" id="ARBA00033450"/>
    </source>
</evidence>
<dbReference type="RefSeq" id="WP_009839081.1">
    <property type="nucleotide sequence ID" value="NZ_AAOH01000007.1"/>
</dbReference>
<protein>
    <recommendedName>
        <fullName evidence="5">Protease 3</fullName>
        <ecNumber evidence="4">3.4.24.55</ecNumber>
    </recommendedName>
    <alternativeName>
        <fullName evidence="13">Pitrilysin</fullName>
    </alternativeName>
    <alternativeName>
        <fullName evidence="12">Protease III</fullName>
    </alternativeName>
    <alternativeName>
        <fullName evidence="11">Protease pi</fullName>
    </alternativeName>
</protein>
<dbReference type="PROSITE" id="PS00143">
    <property type="entry name" value="INSULINASE"/>
    <property type="match status" value="1"/>
</dbReference>
<dbReference type="FunFam" id="3.30.830.10:FF:000005">
    <property type="entry name" value="nardilysin isoform X1"/>
    <property type="match status" value="1"/>
</dbReference>
<dbReference type="OrthoDB" id="9811314at2"/>
<dbReference type="InterPro" id="IPR007863">
    <property type="entry name" value="Peptidase_M16_C"/>
</dbReference>
<evidence type="ECO:0000256" key="8">
    <source>
        <dbReference type="ARBA" id="ARBA00022801"/>
    </source>
</evidence>
<evidence type="ECO:0000256" key="10">
    <source>
        <dbReference type="ARBA" id="ARBA00023049"/>
    </source>
</evidence>
<evidence type="ECO:0000256" key="11">
    <source>
        <dbReference type="ARBA" id="ARBA00029597"/>
    </source>
</evidence>
<dbReference type="Pfam" id="PF16187">
    <property type="entry name" value="Peptidase_M16_M"/>
    <property type="match status" value="1"/>
</dbReference>
<evidence type="ECO:0000256" key="12">
    <source>
        <dbReference type="ARBA" id="ARBA00031184"/>
    </source>
</evidence>
<dbReference type="Pfam" id="PF05193">
    <property type="entry name" value="Peptidase_M16_C"/>
    <property type="match status" value="1"/>
</dbReference>
<organism evidence="19 20">
    <name type="scientific">Pseudoalteromonas tunicata D2</name>
    <dbReference type="NCBI Taxonomy" id="87626"/>
    <lineage>
        <taxon>Bacteria</taxon>
        <taxon>Pseudomonadati</taxon>
        <taxon>Pseudomonadota</taxon>
        <taxon>Gammaproteobacteria</taxon>
        <taxon>Alteromonadales</taxon>
        <taxon>Pseudoalteromonadaceae</taxon>
        <taxon>Pseudoalteromonas</taxon>
    </lineage>
</organism>
<evidence type="ECO:0000256" key="4">
    <source>
        <dbReference type="ARBA" id="ARBA00012449"/>
    </source>
</evidence>
<evidence type="ECO:0000256" key="1">
    <source>
        <dbReference type="ARBA" id="ARBA00001947"/>
    </source>
</evidence>
<dbReference type="EMBL" id="AAOH01000007">
    <property type="protein sequence ID" value="EAR27218.1"/>
    <property type="molecule type" value="Genomic_DNA"/>
</dbReference>
<dbReference type="Pfam" id="PF22456">
    <property type="entry name" value="PqqF-like_C_4"/>
    <property type="match status" value="1"/>
</dbReference>
<dbReference type="HOGENOM" id="CLU_004639_1_1_6"/>
<proteinExistence type="inferred from homology"/>
<evidence type="ECO:0000259" key="17">
    <source>
        <dbReference type="Pfam" id="PF16187"/>
    </source>
</evidence>
<evidence type="ECO:0000259" key="15">
    <source>
        <dbReference type="Pfam" id="PF00675"/>
    </source>
</evidence>
<evidence type="ECO:0000313" key="19">
    <source>
        <dbReference type="EMBL" id="EAR27218.1"/>
    </source>
</evidence>
<dbReference type="PANTHER" id="PTHR43690">
    <property type="entry name" value="NARDILYSIN"/>
    <property type="match status" value="1"/>
</dbReference>